<gene>
    <name evidence="1" type="ORF">CBM2613_A250016</name>
</gene>
<reference evidence="1 2" key="1">
    <citation type="submission" date="2018-01" db="EMBL/GenBank/DDBJ databases">
        <authorList>
            <person name="Clerissi C."/>
        </authorList>
    </citation>
    <scope>NUCLEOTIDE SEQUENCE [LARGE SCALE GENOMIC DNA]</scope>
    <source>
        <strain evidence="1">Cupriavidus taiwanensis STM 8556</strain>
    </source>
</reference>
<dbReference type="EMBL" id="OFTH01000018">
    <property type="protein sequence ID" value="SOZ59030.1"/>
    <property type="molecule type" value="Genomic_DNA"/>
</dbReference>
<protein>
    <submittedName>
        <fullName evidence="1">Uncharacterized protein</fullName>
    </submittedName>
</protein>
<sequence length="130" mass="14419">MQRTLFRFIGLLFLRSYRRIQQALPRCRSHATIIVPACPDALFHISGLRAGGVFLLCYGREWWRPARLASLAGTSLLAAATVVLYLKEYLLRTMQTLYPGQRNFSGGALPVGAGSRSSFPPVPLTGHTTR</sequence>
<dbReference type="Proteomes" id="UP000256952">
    <property type="component" value="Chromosome CBM2613_a"/>
</dbReference>
<organism evidence="1 2">
    <name type="scientific">Cupriavidus taiwanensis</name>
    <dbReference type="NCBI Taxonomy" id="164546"/>
    <lineage>
        <taxon>Bacteria</taxon>
        <taxon>Pseudomonadati</taxon>
        <taxon>Pseudomonadota</taxon>
        <taxon>Betaproteobacteria</taxon>
        <taxon>Burkholderiales</taxon>
        <taxon>Burkholderiaceae</taxon>
        <taxon>Cupriavidus</taxon>
    </lineage>
</organism>
<name>A0A976AWB5_9BURK</name>
<evidence type="ECO:0000313" key="2">
    <source>
        <dbReference type="Proteomes" id="UP000256952"/>
    </source>
</evidence>
<comment type="caution">
    <text evidence="1">The sequence shown here is derived from an EMBL/GenBank/DDBJ whole genome shotgun (WGS) entry which is preliminary data.</text>
</comment>
<evidence type="ECO:0000313" key="1">
    <source>
        <dbReference type="EMBL" id="SOZ59030.1"/>
    </source>
</evidence>
<accession>A0A976AWB5</accession>
<dbReference type="AlphaFoldDB" id="A0A976AWB5"/>
<proteinExistence type="predicted"/>